<protein>
    <recommendedName>
        <fullName evidence="2">F-box domain-containing protein</fullName>
    </recommendedName>
</protein>
<dbReference type="OrthoDB" id="3692147at2759"/>
<dbReference type="InterPro" id="IPR001810">
    <property type="entry name" value="F-box_dom"/>
</dbReference>
<evidence type="ECO:0000259" key="2">
    <source>
        <dbReference type="PROSITE" id="PS50181"/>
    </source>
</evidence>
<sequence>MRQPPSTPEAVMEPEPTDEDCSDDKWSQESDSTENDSERNDLEDEGLEELCQTTTTPEFLRWREEVQEKLSLLERNMDPLAARAQYNFKNSPIYSAPDEIFLMVMRHLDDEDEAAFFSLRQVSRR</sequence>
<gene>
    <name evidence="3" type="ORF">CEP54_010710</name>
</gene>
<feature type="compositionally biased region" description="Acidic residues" evidence="1">
    <location>
        <begin position="31"/>
        <end position="46"/>
    </location>
</feature>
<reference evidence="3 4" key="1">
    <citation type="submission" date="2017-06" db="EMBL/GenBank/DDBJ databases">
        <title>Comparative genomic analysis of Ambrosia Fusariam Clade fungi.</title>
        <authorList>
            <person name="Stajich J.E."/>
            <person name="Carrillo J."/>
            <person name="Kijimoto T."/>
            <person name="Eskalen A."/>
            <person name="O'Donnell K."/>
            <person name="Kasson M."/>
        </authorList>
    </citation>
    <scope>NUCLEOTIDE SEQUENCE [LARGE SCALE GENOMIC DNA]</scope>
    <source>
        <strain evidence="3 4">NRRL62584</strain>
    </source>
</reference>
<dbReference type="CDD" id="cd09917">
    <property type="entry name" value="F-box_SF"/>
    <property type="match status" value="1"/>
</dbReference>
<dbReference type="PROSITE" id="PS50181">
    <property type="entry name" value="FBOX"/>
    <property type="match status" value="1"/>
</dbReference>
<feature type="region of interest" description="Disordered" evidence="1">
    <location>
        <begin position="1"/>
        <end position="46"/>
    </location>
</feature>
<evidence type="ECO:0000313" key="4">
    <source>
        <dbReference type="Proteomes" id="UP000288168"/>
    </source>
</evidence>
<dbReference type="AlphaFoldDB" id="A0A428PIG8"/>
<proteinExistence type="predicted"/>
<organism evidence="3 4">
    <name type="scientific">Fusarium duplospermum</name>
    <dbReference type="NCBI Taxonomy" id="1325734"/>
    <lineage>
        <taxon>Eukaryota</taxon>
        <taxon>Fungi</taxon>
        <taxon>Dikarya</taxon>
        <taxon>Ascomycota</taxon>
        <taxon>Pezizomycotina</taxon>
        <taxon>Sordariomycetes</taxon>
        <taxon>Hypocreomycetidae</taxon>
        <taxon>Hypocreales</taxon>
        <taxon>Nectriaceae</taxon>
        <taxon>Fusarium</taxon>
        <taxon>Fusarium solani species complex</taxon>
    </lineage>
</organism>
<evidence type="ECO:0000256" key="1">
    <source>
        <dbReference type="SAM" id="MobiDB-lite"/>
    </source>
</evidence>
<dbReference type="STRING" id="1325734.A0A428PIG8"/>
<keyword evidence="4" id="KW-1185">Reference proteome</keyword>
<dbReference type="EMBL" id="NKCI01000130">
    <property type="protein sequence ID" value="RSL52834.1"/>
    <property type="molecule type" value="Genomic_DNA"/>
</dbReference>
<dbReference type="Proteomes" id="UP000288168">
    <property type="component" value="Unassembled WGS sequence"/>
</dbReference>
<comment type="caution">
    <text evidence="3">The sequence shown here is derived from an EMBL/GenBank/DDBJ whole genome shotgun (WGS) entry which is preliminary data.</text>
</comment>
<evidence type="ECO:0000313" key="3">
    <source>
        <dbReference type="EMBL" id="RSL52834.1"/>
    </source>
</evidence>
<feature type="domain" description="F-box" evidence="2">
    <location>
        <begin position="90"/>
        <end position="125"/>
    </location>
</feature>
<accession>A0A428PIG8</accession>
<name>A0A428PIG8_9HYPO</name>